<dbReference type="InterPro" id="IPR006500">
    <property type="entry name" value="Helicase_put_C_phage/plasmid"/>
</dbReference>
<dbReference type="PANTHER" id="PTHR35372:SF2">
    <property type="entry name" value="SF3 HELICASE DOMAIN-CONTAINING PROTEIN"/>
    <property type="match status" value="1"/>
</dbReference>
<keyword evidence="3" id="KW-0067">ATP-binding</keyword>
<reference evidence="6 7" key="1">
    <citation type="submission" date="2008-05" db="EMBL/GenBank/DDBJ databases">
        <authorList>
            <person name="Weber R.J."/>
            <person name="Jacobs-Sera D."/>
            <person name="Houtz J."/>
            <person name="Hendrix R.W."/>
            <person name="Hatfull G.H."/>
        </authorList>
    </citation>
    <scope>NUCLEOTIDE SEQUENCE [LARGE SCALE GENOMIC DNA]</scope>
</reference>
<evidence type="ECO:0000313" key="6">
    <source>
        <dbReference type="EMBL" id="ACF05189.1"/>
    </source>
</evidence>
<dbReference type="GO" id="GO:0016787">
    <property type="term" value="F:hydrolase activity"/>
    <property type="evidence" value="ECO:0007669"/>
    <property type="project" value="UniProtKB-KW"/>
</dbReference>
<dbReference type="Proteomes" id="UP000000621">
    <property type="component" value="Segment"/>
</dbReference>
<evidence type="ECO:0000259" key="5">
    <source>
        <dbReference type="PROSITE" id="PS51206"/>
    </source>
</evidence>
<dbReference type="InterPro" id="IPR027417">
    <property type="entry name" value="P-loop_NTPase"/>
</dbReference>
<evidence type="ECO:0000256" key="3">
    <source>
        <dbReference type="ARBA" id="ARBA00022840"/>
    </source>
</evidence>
<organism evidence="6 7">
    <name type="scientific">Mycobacterium phage Predator</name>
    <dbReference type="NCBI Taxonomy" id="543153"/>
    <lineage>
        <taxon>Viruses</taxon>
        <taxon>Duplodnaviria</taxon>
        <taxon>Heunggongvirae</taxon>
        <taxon>Uroviricota</taxon>
        <taxon>Caudoviricetes</taxon>
        <taxon>Predatorvirus</taxon>
        <taxon>Predatorvirus predator</taxon>
    </lineage>
</organism>
<keyword evidence="2" id="KW-0378">Hydrolase</keyword>
<keyword evidence="1" id="KW-0547">Nucleotide-binding</keyword>
<dbReference type="InterPro" id="IPR014818">
    <property type="entry name" value="Phage/plasmid_primase_P4_C"/>
</dbReference>
<gene>
    <name evidence="6" type="ORF">PREDATOR_92</name>
</gene>
<name>B3VMB9_9CAUD</name>
<dbReference type="Pfam" id="PF09250">
    <property type="entry name" value="Prim-Pol"/>
    <property type="match status" value="1"/>
</dbReference>
<accession>B3VMB9</accession>
<feature type="region of interest" description="Disordered" evidence="4">
    <location>
        <begin position="36"/>
        <end position="59"/>
    </location>
</feature>
<evidence type="ECO:0000256" key="1">
    <source>
        <dbReference type="ARBA" id="ARBA00022741"/>
    </source>
</evidence>
<dbReference type="NCBIfam" id="TIGR01613">
    <property type="entry name" value="primase_Cterm"/>
    <property type="match status" value="1"/>
</dbReference>
<dbReference type="Pfam" id="PF08706">
    <property type="entry name" value="D5_N"/>
    <property type="match status" value="1"/>
</dbReference>
<dbReference type="OrthoDB" id="3256at10239"/>
<dbReference type="SMART" id="SM00943">
    <property type="entry name" value="Prim-Pol"/>
    <property type="match status" value="1"/>
</dbReference>
<dbReference type="InterPro" id="IPR015330">
    <property type="entry name" value="DNA_primase/pol_bifunc_N"/>
</dbReference>
<evidence type="ECO:0000256" key="2">
    <source>
        <dbReference type="ARBA" id="ARBA00022801"/>
    </source>
</evidence>
<dbReference type="GO" id="GO:0005524">
    <property type="term" value="F:ATP binding"/>
    <property type="evidence" value="ECO:0007669"/>
    <property type="project" value="UniProtKB-KW"/>
</dbReference>
<keyword evidence="7" id="KW-1185">Reference proteome</keyword>
<dbReference type="PANTHER" id="PTHR35372">
    <property type="entry name" value="ATP BINDING PROTEIN-RELATED"/>
    <property type="match status" value="1"/>
</dbReference>
<sequence>MASDAGSGKGNDDNIRSLASARPFAQAVAKYQKAGWGGTLPLPAGKKNPPPTGFTGHKAPYPSREKLLGWLNDPKRKRANICIRLAGTPPIQDADGTEQKWELVGIDVDHYIKGDKDKRGGDQLAKLESSLGSLPDTWTSSARSDGISGIRYFRVPCGLAFRGQVDKDIECIYKGYRFAIVWPSTNPDHGGETYWWYPPGNPPAGKDTSPWDGSTVPKVSELPELPSKWVDYLTQGRMQSDDDSEIDMDSSVDEIYRWADDTFNASGVVDNEDGVAEVDESQICFRMKKSLEQQSKQIHEEATSHDKLTKSHWEFYRLAAEGHIGWKAAVAQIEKVWADEVVSRDKRGRGELRSEIFRSRVNALRKVKVQVDRNIAIGAVAVPNGCTCVPVSAGPSAGSMGVAATLPQGLQWAAGMGMAALGNGPGFGNGGSGSGGDGLEYVQFGSPDAPDNYRMNDDGNAQHFVDLFTSPGIGPGIRFVDGMGWIVWSAGSTDRSVQPRWVLSEDGLIRRAWQRVRDRQEAYVTFLEADVQNQIAQFTAANPNVGASAFPAALKAVQAKLRSWREFAKASGNNRNSLAALDAAKALPGVTVDINDLDNDGRLIGVANGVLELGVDEVRRRDAEARDLITLNTSTPYLEIEDMTGTQKIGVEKWQEYLERFLPDEEIRRTAQVALGHCLIGGNPEKIFIILKGESNTGKSTMANLCAAALGDYAMTAGLSIYQNHKLNPMLAKALTRRMVVTTELSETDKISASMLKRITGGSDLISAELKGSNVLVERVPQFVPIVATNAVPDIEGADKALRNRLYVIPFNVVVSEQEDDKEAAMIMKAVGLPAILNWLVEGYKIYRREKGLPKDPRIIKESDAFAAELDTVSTFVDQCLRKHPTAYADPKFDWTGVGKQWVLTSDALYKTYQRWCETMNVNQREILDHPKFNKRLLSLGWPKKQMRGPGGNNKHWYSFKVVGRAATGRVTKLPNPHEWSSVNDMD</sequence>
<dbReference type="EMBL" id="EU770222">
    <property type="protein sequence ID" value="ACF05189.1"/>
    <property type="molecule type" value="Genomic_DNA"/>
</dbReference>
<feature type="domain" description="SF3 helicase" evidence="5">
    <location>
        <begin position="666"/>
        <end position="824"/>
    </location>
</feature>
<proteinExistence type="predicted"/>
<evidence type="ECO:0000313" key="7">
    <source>
        <dbReference type="Proteomes" id="UP000000621"/>
    </source>
</evidence>
<dbReference type="InterPro" id="IPR014015">
    <property type="entry name" value="Helicase_SF3_DNA-vir"/>
</dbReference>
<dbReference type="PROSITE" id="PS51206">
    <property type="entry name" value="SF3_HELICASE_1"/>
    <property type="match status" value="1"/>
</dbReference>
<dbReference type="SUPFAM" id="SSF52540">
    <property type="entry name" value="P-loop containing nucleoside triphosphate hydrolases"/>
    <property type="match status" value="1"/>
</dbReference>
<evidence type="ECO:0000256" key="4">
    <source>
        <dbReference type="SAM" id="MobiDB-lite"/>
    </source>
</evidence>
<protein>
    <submittedName>
        <fullName evidence="6">Primase-polymerase</fullName>
    </submittedName>
</protein>
<dbReference type="Gene3D" id="3.40.50.300">
    <property type="entry name" value="P-loop containing nucleotide triphosphate hydrolases"/>
    <property type="match status" value="1"/>
</dbReference>
<dbReference type="RefSeq" id="YP_002003450.1">
    <property type="nucleotide sequence ID" value="NC_011039.1"/>
</dbReference>
<dbReference type="InterPro" id="IPR051620">
    <property type="entry name" value="ORF904-like_C"/>
</dbReference>
<dbReference type="KEGG" id="vg:6450111"/>